<dbReference type="InterPro" id="IPR013328">
    <property type="entry name" value="6PGD_dom2"/>
</dbReference>
<dbReference type="OrthoDB" id="271711at2"/>
<dbReference type="Pfam" id="PF08125">
    <property type="entry name" value="Mannitol_dh_C"/>
    <property type="match status" value="1"/>
</dbReference>
<proteinExistence type="predicted"/>
<protein>
    <submittedName>
        <fullName evidence="4">D-arabinitol 4-dehydrogenase</fullName>
    </submittedName>
</protein>
<comment type="caution">
    <text evidence="4">The sequence shown here is derived from an EMBL/GenBank/DDBJ whole genome shotgun (WGS) entry which is preliminary data.</text>
</comment>
<dbReference type="Gene3D" id="1.10.1040.10">
    <property type="entry name" value="N-(1-d-carboxylethyl)-l-norvaline Dehydrogenase, domain 2"/>
    <property type="match status" value="1"/>
</dbReference>
<feature type="domain" description="Mannitol dehydrogenase C-terminal" evidence="3">
    <location>
        <begin position="269"/>
        <end position="457"/>
    </location>
</feature>
<dbReference type="Pfam" id="PF01232">
    <property type="entry name" value="Mannitol_dh"/>
    <property type="match status" value="1"/>
</dbReference>
<dbReference type="InterPro" id="IPR036291">
    <property type="entry name" value="NAD(P)-bd_dom_sf"/>
</dbReference>
<dbReference type="InterPro" id="IPR013131">
    <property type="entry name" value="Mannitol_DH_N"/>
</dbReference>
<dbReference type="PANTHER" id="PTHR43362">
    <property type="entry name" value="MANNITOL DEHYDROGENASE DSF1-RELATED"/>
    <property type="match status" value="1"/>
</dbReference>
<evidence type="ECO:0000256" key="1">
    <source>
        <dbReference type="ARBA" id="ARBA00023002"/>
    </source>
</evidence>
<dbReference type="RefSeq" id="WP_102066073.1">
    <property type="nucleotide sequence ID" value="NZ_PKQE01000002.1"/>
</dbReference>
<dbReference type="InterPro" id="IPR008927">
    <property type="entry name" value="6-PGluconate_DH-like_C_sf"/>
</dbReference>
<keyword evidence="1" id="KW-0560">Oxidoreductase</keyword>
<organism evidence="4 5">
    <name type="scientific">Ralstonia pickettii</name>
    <name type="common">Burkholderia pickettii</name>
    <dbReference type="NCBI Taxonomy" id="329"/>
    <lineage>
        <taxon>Bacteria</taxon>
        <taxon>Pseudomonadati</taxon>
        <taxon>Pseudomonadota</taxon>
        <taxon>Betaproteobacteria</taxon>
        <taxon>Burkholderiales</taxon>
        <taxon>Burkholderiaceae</taxon>
        <taxon>Ralstonia</taxon>
    </lineage>
</organism>
<dbReference type="NCBIfam" id="NF043014">
    <property type="entry name" value="DArabDhDalD"/>
    <property type="match status" value="1"/>
</dbReference>
<reference evidence="4 5" key="1">
    <citation type="submission" date="2017-12" db="EMBL/GenBank/DDBJ databases">
        <title>Draft genome sequence of Ralstonia pickettii 52.</title>
        <authorList>
            <person name="Zheng B."/>
        </authorList>
    </citation>
    <scope>NUCLEOTIDE SEQUENCE [LARGE SCALE GENOMIC DNA]</scope>
    <source>
        <strain evidence="4 5">52</strain>
    </source>
</reference>
<dbReference type="Gene3D" id="3.40.50.720">
    <property type="entry name" value="NAD(P)-binding Rossmann-like Domain"/>
    <property type="match status" value="1"/>
</dbReference>
<dbReference type="InterPro" id="IPR013118">
    <property type="entry name" value="Mannitol_DH_C"/>
</dbReference>
<dbReference type="SUPFAM" id="SSF51735">
    <property type="entry name" value="NAD(P)-binding Rossmann-fold domains"/>
    <property type="match status" value="1"/>
</dbReference>
<dbReference type="GO" id="GO:0008866">
    <property type="term" value="F:fructuronate reductase activity"/>
    <property type="evidence" value="ECO:0007669"/>
    <property type="project" value="TreeGrafter"/>
</dbReference>
<accession>A0A2N4TTL9</accession>
<gene>
    <name evidence="4" type="ORF">C0Q88_14230</name>
</gene>
<dbReference type="EMBL" id="PKQE01000002">
    <property type="protein sequence ID" value="PLC43062.1"/>
    <property type="molecule type" value="Genomic_DNA"/>
</dbReference>
<evidence type="ECO:0000259" key="3">
    <source>
        <dbReference type="Pfam" id="PF08125"/>
    </source>
</evidence>
<dbReference type="InterPro" id="IPR050988">
    <property type="entry name" value="Mannitol_DH/Oxidoreductase"/>
</dbReference>
<dbReference type="GO" id="GO:0042840">
    <property type="term" value="P:D-glucuronate catabolic process"/>
    <property type="evidence" value="ECO:0007669"/>
    <property type="project" value="TreeGrafter"/>
</dbReference>
<evidence type="ECO:0000259" key="2">
    <source>
        <dbReference type="Pfam" id="PF01232"/>
    </source>
</evidence>
<sequence>MPSPNASSTWLHLGAGSFHRAHQAWYLHRLRETGDTSWRLALANIRDDAGTLLHDLAAQHGAYTLETVDTAGHRQYTRIESIDAVVPWDAELAALCEIGAAPDTRVISFTVTEGGYYLDQQHQLDATQPDIAADLRGGASTLYGALARLLRLRLQRGGAPLTLLNCDNLRHNGERFRSGVRQFLTLRGEPDDSDLIAWLDAHASTPNTMVDRITPRPTDALRQRVAAQTGWPDRCPVMAETFAQWVVEDDFRAGRPALERVGVEFVTSVLPYEEAKIRVLNASHSCIAWAGTLLGLHTIDESVAVPSIHRMASAYVTDDVIPCLTANQPSPIDLTAYRDTVLDRFANPHIRDTNQRVAADGFSKIPGFITPTLAESFARGHVPLATAMLPALFFVFLERWQAGTLPYAYQDGQFDPVAAHAMLEADDPVAVYCRNTALWGSLAGTKALTGLVRNAIARVRAWLAVEQAATAG</sequence>
<dbReference type="PANTHER" id="PTHR43362:SF7">
    <property type="entry name" value="D-MANNONATE OXIDOREDUCTASE"/>
    <property type="match status" value="1"/>
</dbReference>
<dbReference type="Proteomes" id="UP000234456">
    <property type="component" value="Unassembled WGS sequence"/>
</dbReference>
<dbReference type="PRINTS" id="PR00084">
    <property type="entry name" value="MTLDHDRGNASE"/>
</dbReference>
<evidence type="ECO:0000313" key="4">
    <source>
        <dbReference type="EMBL" id="PLC43062.1"/>
    </source>
</evidence>
<evidence type="ECO:0000313" key="5">
    <source>
        <dbReference type="Proteomes" id="UP000234456"/>
    </source>
</evidence>
<dbReference type="InterPro" id="IPR050025">
    <property type="entry name" value="DalD"/>
</dbReference>
<dbReference type="InterPro" id="IPR000669">
    <property type="entry name" value="Mannitol_DH"/>
</dbReference>
<dbReference type="AlphaFoldDB" id="A0A2N4TTL9"/>
<feature type="domain" description="Mannitol dehydrogenase N-terminal" evidence="2">
    <location>
        <begin position="11"/>
        <end position="259"/>
    </location>
</feature>
<name>A0A2N4TTL9_RALPI</name>
<dbReference type="SUPFAM" id="SSF48179">
    <property type="entry name" value="6-phosphogluconate dehydrogenase C-terminal domain-like"/>
    <property type="match status" value="1"/>
</dbReference>